<evidence type="ECO:0000256" key="1">
    <source>
        <dbReference type="SAM" id="MobiDB-lite"/>
    </source>
</evidence>
<dbReference type="AlphaFoldDB" id="T1BZQ9"/>
<name>T1BZQ9_9ZZZZ</name>
<feature type="domain" description="VWA-like" evidence="2">
    <location>
        <begin position="279"/>
        <end position="402"/>
    </location>
</feature>
<dbReference type="EMBL" id="AUZY01000432">
    <property type="protein sequence ID" value="EQD78726.1"/>
    <property type="molecule type" value="Genomic_DNA"/>
</dbReference>
<evidence type="ECO:0000313" key="4">
    <source>
        <dbReference type="EMBL" id="EQD78726.1"/>
    </source>
</evidence>
<dbReference type="Pfam" id="PF09967">
    <property type="entry name" value="DUF2201"/>
    <property type="match status" value="1"/>
</dbReference>
<gene>
    <name evidence="4" type="ORF">B1B_00563</name>
</gene>
<protein>
    <recommendedName>
        <fullName evidence="5">VWA-like domain-containing protein</fullName>
    </recommendedName>
</protein>
<dbReference type="PANTHER" id="PTHR38730">
    <property type="entry name" value="SLL7028 PROTEIN"/>
    <property type="match status" value="1"/>
</dbReference>
<reference evidence="4" key="2">
    <citation type="journal article" date="2014" name="ISME J.">
        <title>Microbial stratification in low pH oxic and suboxic macroscopic growths along an acid mine drainage.</title>
        <authorList>
            <person name="Mendez-Garcia C."/>
            <person name="Mesa V."/>
            <person name="Sprenger R.R."/>
            <person name="Richter M."/>
            <person name="Diez M.S."/>
            <person name="Solano J."/>
            <person name="Bargiela R."/>
            <person name="Golyshina O.V."/>
            <person name="Manteca A."/>
            <person name="Ramos J.L."/>
            <person name="Gallego J.R."/>
            <person name="Llorente I."/>
            <person name="Martins Dos Santos V.A."/>
            <person name="Jensen O.N."/>
            <person name="Pelaez A.I."/>
            <person name="Sanchez J."/>
            <person name="Ferrer M."/>
        </authorList>
    </citation>
    <scope>NUCLEOTIDE SEQUENCE</scope>
</reference>
<evidence type="ECO:0000259" key="3">
    <source>
        <dbReference type="Pfam" id="PF13203"/>
    </source>
</evidence>
<accession>T1BZQ9</accession>
<feature type="domain" description="Putative metallopeptidase" evidence="3">
    <location>
        <begin position="184"/>
        <end position="270"/>
    </location>
</feature>
<evidence type="ECO:0000259" key="2">
    <source>
        <dbReference type="Pfam" id="PF09967"/>
    </source>
</evidence>
<dbReference type="Pfam" id="PF13203">
    <property type="entry name" value="DUF2201_N"/>
    <property type="match status" value="2"/>
</dbReference>
<feature type="region of interest" description="Disordered" evidence="1">
    <location>
        <begin position="1"/>
        <end position="24"/>
    </location>
</feature>
<comment type="caution">
    <text evidence="4">The sequence shown here is derived from an EMBL/GenBank/DDBJ whole genome shotgun (WGS) entry which is preliminary data.</text>
</comment>
<proteinExistence type="predicted"/>
<organism evidence="4">
    <name type="scientific">mine drainage metagenome</name>
    <dbReference type="NCBI Taxonomy" id="410659"/>
    <lineage>
        <taxon>unclassified sequences</taxon>
        <taxon>metagenomes</taxon>
        <taxon>ecological metagenomes</taxon>
    </lineage>
</organism>
<evidence type="ECO:0008006" key="5">
    <source>
        <dbReference type="Google" id="ProtNLM"/>
    </source>
</evidence>
<feature type="domain" description="Putative metallopeptidase" evidence="3">
    <location>
        <begin position="41"/>
        <end position="126"/>
    </location>
</feature>
<reference evidence="4" key="1">
    <citation type="submission" date="2013-08" db="EMBL/GenBank/DDBJ databases">
        <authorList>
            <person name="Mendez C."/>
            <person name="Richter M."/>
            <person name="Ferrer M."/>
            <person name="Sanchez J."/>
        </authorList>
    </citation>
    <scope>NUCLEOTIDE SEQUENCE</scope>
</reference>
<dbReference type="PANTHER" id="PTHR38730:SF1">
    <property type="entry name" value="SLL7028 PROTEIN"/>
    <property type="match status" value="1"/>
</dbReference>
<sequence>MTRARRRSGPRAARPPRPPELPVAAPVEPTLDLEAARILEGARFHFLMRNPFFGVLALGMPWKESTTVRSIACDGRVLYYRPDFVRTAPPMRLEGHFLHVLLHWALGHPWRGEGRDARKWQSASDLSLVPLFLRSAYDYREVLPLKASVDLARDRSTEEIYALLPPPEENPPEDAIVADIAECWQESSGEASSGRDLRSRWRDRIVQAAQSMAYTGEGRDAAEEILASIGRPQLYWRSELVRFLQRAYAQDYSWIPPNRRYLSAGLILPGTRTRSVGTLAIAIDTSGSIDPASARAFLSEVQGIADLVGGSGRLVVLEADDAIRSVREIRPGVPIPLEFHGRGGTDFRPAFEWASRSGTIRPTGLVYLTDGQGTFPERSPPFPVLWVMPQPMRVPFGAVVALPGL</sequence>
<dbReference type="InterPro" id="IPR025154">
    <property type="entry name" value="Put_metallopeptidase_dom"/>
</dbReference>
<dbReference type="InterPro" id="IPR018698">
    <property type="entry name" value="VWA-like_dom"/>
</dbReference>